<evidence type="ECO:0000256" key="1">
    <source>
        <dbReference type="SAM" id="MobiDB-lite"/>
    </source>
</evidence>
<feature type="compositionally biased region" description="Polar residues" evidence="1">
    <location>
        <begin position="32"/>
        <end position="50"/>
    </location>
</feature>
<keyword evidence="2" id="KW-1185">Reference proteome</keyword>
<accession>A0A914UU24</accession>
<name>A0A914UU24_9BILA</name>
<dbReference type="Proteomes" id="UP000887566">
    <property type="component" value="Unplaced"/>
</dbReference>
<dbReference type="WBParaSite" id="PSAMB.scaffold1262size33712.g12032.t1">
    <property type="protein sequence ID" value="PSAMB.scaffold1262size33712.g12032.t1"/>
    <property type="gene ID" value="PSAMB.scaffold1262size33712.g12032"/>
</dbReference>
<evidence type="ECO:0000313" key="2">
    <source>
        <dbReference type="Proteomes" id="UP000887566"/>
    </source>
</evidence>
<feature type="region of interest" description="Disordered" evidence="1">
    <location>
        <begin position="1"/>
        <end position="85"/>
    </location>
</feature>
<feature type="compositionally biased region" description="Polar residues" evidence="1">
    <location>
        <begin position="61"/>
        <end position="79"/>
    </location>
</feature>
<sequence length="98" mass="11477">MKESQYDEEYEKRMKDEDIFAQKERETRESFNDQSVTQSEKEFNGNTSKLSEQREPRGRQAQRTAPTSSKDFKQSNVSETSEELEKLKNMTAAQLGIF</sequence>
<organism evidence="2 3">
    <name type="scientific">Plectus sambesii</name>
    <dbReference type="NCBI Taxonomy" id="2011161"/>
    <lineage>
        <taxon>Eukaryota</taxon>
        <taxon>Metazoa</taxon>
        <taxon>Ecdysozoa</taxon>
        <taxon>Nematoda</taxon>
        <taxon>Chromadorea</taxon>
        <taxon>Plectida</taxon>
        <taxon>Plectina</taxon>
        <taxon>Plectoidea</taxon>
        <taxon>Plectidae</taxon>
        <taxon>Plectus</taxon>
    </lineage>
</organism>
<protein>
    <submittedName>
        <fullName evidence="3">Uncharacterized protein</fullName>
    </submittedName>
</protein>
<evidence type="ECO:0000313" key="3">
    <source>
        <dbReference type="WBParaSite" id="PSAMB.scaffold1262size33712.g12032.t1"/>
    </source>
</evidence>
<feature type="compositionally biased region" description="Basic and acidic residues" evidence="1">
    <location>
        <begin position="1"/>
        <end position="31"/>
    </location>
</feature>
<reference evidence="3" key="1">
    <citation type="submission" date="2022-11" db="UniProtKB">
        <authorList>
            <consortium name="WormBaseParasite"/>
        </authorList>
    </citation>
    <scope>IDENTIFICATION</scope>
</reference>
<proteinExistence type="predicted"/>
<dbReference type="AlphaFoldDB" id="A0A914UU24"/>